<protein>
    <submittedName>
        <fullName evidence="2">DUF3782 domain-containing protein</fullName>
    </submittedName>
</protein>
<accession>A0A7C3GQL5</accession>
<comment type="caution">
    <text evidence="2">The sequence shown here is derived from an EMBL/GenBank/DDBJ whole genome shotgun (WGS) entry which is preliminary data.</text>
</comment>
<dbReference type="InterPro" id="IPR024271">
    <property type="entry name" value="DUF3782"/>
</dbReference>
<feature type="coiled-coil region" evidence="1">
    <location>
        <begin position="35"/>
        <end position="141"/>
    </location>
</feature>
<dbReference type="PANTHER" id="PTHR34314">
    <property type="entry name" value="CRENARCHAEAL PROTEIN, PUTATIVE-RELATED"/>
    <property type="match status" value="1"/>
</dbReference>
<dbReference type="PANTHER" id="PTHR34314:SF6">
    <property type="entry name" value="DUF3782 DOMAIN-CONTAINING PROTEIN"/>
    <property type="match status" value="1"/>
</dbReference>
<dbReference type="EMBL" id="DRMH01000028">
    <property type="protein sequence ID" value="HFC97380.1"/>
    <property type="molecule type" value="Genomic_DNA"/>
</dbReference>
<evidence type="ECO:0000256" key="1">
    <source>
        <dbReference type="SAM" id="Coils"/>
    </source>
</evidence>
<dbReference type="Pfam" id="PF12644">
    <property type="entry name" value="DUF3782"/>
    <property type="match status" value="1"/>
</dbReference>
<evidence type="ECO:0000313" key="2">
    <source>
        <dbReference type="EMBL" id="HFC97380.1"/>
    </source>
</evidence>
<sequence>MPEINEIDVERVIHEILPRILREHPEARWEIERLIRETAMTREEAESRFEKLLEENRRIWEEIRRMREESERRWQESERRWRELKEESERRWAEWERRWEELKEADQRLYREMKQGDQEVRRELKEAIEALSRRMDQTIGALGARWGLMSEEAWRRGMAGILREVKGLRVEHYLAYDGEGEV</sequence>
<gene>
    <name evidence="2" type="ORF">ENJ40_02825</name>
</gene>
<keyword evidence="1" id="KW-0175">Coiled coil</keyword>
<dbReference type="AlphaFoldDB" id="A0A7C3GQL5"/>
<dbReference type="Proteomes" id="UP000886043">
    <property type="component" value="Unassembled WGS sequence"/>
</dbReference>
<reference evidence="2" key="1">
    <citation type="journal article" date="2020" name="mSystems">
        <title>Genome- and Community-Level Interaction Insights into Carbon Utilization and Element Cycling Functions of Hydrothermarchaeota in Hydrothermal Sediment.</title>
        <authorList>
            <person name="Zhou Z."/>
            <person name="Liu Y."/>
            <person name="Xu W."/>
            <person name="Pan J."/>
            <person name="Luo Z.H."/>
            <person name="Li M."/>
        </authorList>
    </citation>
    <scope>NUCLEOTIDE SEQUENCE [LARGE SCALE GENOMIC DNA]</scope>
    <source>
        <strain evidence="2">HyVt-483</strain>
    </source>
</reference>
<organism evidence="2">
    <name type="scientific">Thermosulfurimonas dismutans</name>
    <dbReference type="NCBI Taxonomy" id="999894"/>
    <lineage>
        <taxon>Bacteria</taxon>
        <taxon>Pseudomonadati</taxon>
        <taxon>Thermodesulfobacteriota</taxon>
        <taxon>Thermodesulfobacteria</taxon>
        <taxon>Thermodesulfobacteriales</taxon>
        <taxon>Thermodesulfobacteriaceae</taxon>
        <taxon>Thermosulfurimonas</taxon>
    </lineage>
</organism>
<name>A0A7C3GQL5_9BACT</name>
<proteinExistence type="predicted"/>